<name>A0AAV7QJX7_PLEWA</name>
<feature type="compositionally biased region" description="Low complexity" evidence="7">
    <location>
        <begin position="996"/>
        <end position="1019"/>
    </location>
</feature>
<dbReference type="InterPro" id="IPR000690">
    <property type="entry name" value="Matrin/U1-C_Znf_C2H2"/>
</dbReference>
<organism evidence="10 11">
    <name type="scientific">Pleurodeles waltl</name>
    <name type="common">Iberian ribbed newt</name>
    <dbReference type="NCBI Taxonomy" id="8319"/>
    <lineage>
        <taxon>Eukaryota</taxon>
        <taxon>Metazoa</taxon>
        <taxon>Chordata</taxon>
        <taxon>Craniata</taxon>
        <taxon>Vertebrata</taxon>
        <taxon>Euteleostomi</taxon>
        <taxon>Amphibia</taxon>
        <taxon>Batrachia</taxon>
        <taxon>Caudata</taxon>
        <taxon>Salamandroidea</taxon>
        <taxon>Salamandridae</taxon>
        <taxon>Pleurodelinae</taxon>
        <taxon>Pleurodeles</taxon>
    </lineage>
</organism>
<evidence type="ECO:0000256" key="4">
    <source>
        <dbReference type="ARBA" id="ARBA00022833"/>
    </source>
</evidence>
<dbReference type="AlphaFoldDB" id="A0AAV7QJX7"/>
<feature type="compositionally biased region" description="Basic and acidic residues" evidence="7">
    <location>
        <begin position="781"/>
        <end position="870"/>
    </location>
</feature>
<accession>A0AAV7QJX7</accession>
<protein>
    <recommendedName>
        <fullName evidence="12">RNA-binding protein 20</fullName>
    </recommendedName>
</protein>
<feature type="compositionally biased region" description="Basic and acidic residues" evidence="7">
    <location>
        <begin position="651"/>
        <end position="662"/>
    </location>
</feature>
<comment type="caution">
    <text evidence="10">The sequence shown here is derived from an EMBL/GenBank/DDBJ whole genome shotgun (WGS) entry which is preliminary data.</text>
</comment>
<keyword evidence="4" id="KW-0862">Zinc</keyword>
<gene>
    <name evidence="10" type="ORF">NDU88_006835</name>
</gene>
<reference evidence="10" key="1">
    <citation type="journal article" date="2022" name="bioRxiv">
        <title>Sequencing and chromosome-scale assembly of the giantPleurodeles waltlgenome.</title>
        <authorList>
            <person name="Brown T."/>
            <person name="Elewa A."/>
            <person name="Iarovenko S."/>
            <person name="Subramanian E."/>
            <person name="Araus A.J."/>
            <person name="Petzold A."/>
            <person name="Susuki M."/>
            <person name="Suzuki K.-i.T."/>
            <person name="Hayashi T."/>
            <person name="Toyoda A."/>
            <person name="Oliveira C."/>
            <person name="Osipova E."/>
            <person name="Leigh N.D."/>
            <person name="Simon A."/>
            <person name="Yun M.H."/>
        </authorList>
    </citation>
    <scope>NUCLEOTIDE SEQUENCE</scope>
    <source>
        <strain evidence="10">20211129_DDA</strain>
        <tissue evidence="10">Liver</tissue>
    </source>
</reference>
<dbReference type="InterPro" id="IPR000504">
    <property type="entry name" value="RRM_dom"/>
</dbReference>
<dbReference type="InterPro" id="IPR035979">
    <property type="entry name" value="RBD_domain_sf"/>
</dbReference>
<evidence type="ECO:0000259" key="9">
    <source>
        <dbReference type="PROSITE" id="PS50171"/>
    </source>
</evidence>
<dbReference type="GO" id="GO:0003723">
    <property type="term" value="F:RNA binding"/>
    <property type="evidence" value="ECO:0007669"/>
    <property type="project" value="UniProtKB-UniRule"/>
</dbReference>
<evidence type="ECO:0000256" key="7">
    <source>
        <dbReference type="SAM" id="MobiDB-lite"/>
    </source>
</evidence>
<keyword evidence="6" id="KW-0694">RNA-binding</keyword>
<dbReference type="PANTHER" id="PTHR15592">
    <property type="entry name" value="MATRIN 3/NUCLEAR PROTEIN 220-RELATED"/>
    <property type="match status" value="1"/>
</dbReference>
<keyword evidence="5" id="KW-0539">Nucleus</keyword>
<dbReference type="PROSITE" id="PS50102">
    <property type="entry name" value="RRM"/>
    <property type="match status" value="1"/>
</dbReference>
<feature type="region of interest" description="Disordered" evidence="7">
    <location>
        <begin position="321"/>
        <end position="361"/>
    </location>
</feature>
<feature type="compositionally biased region" description="Polar residues" evidence="7">
    <location>
        <begin position="1093"/>
        <end position="1108"/>
    </location>
</feature>
<feature type="domain" description="RRM" evidence="8">
    <location>
        <begin position="545"/>
        <end position="620"/>
    </location>
</feature>
<feature type="region of interest" description="Disordered" evidence="7">
    <location>
        <begin position="983"/>
        <end position="1113"/>
    </location>
</feature>
<evidence type="ECO:0000256" key="6">
    <source>
        <dbReference type="PROSITE-ProRule" id="PRU00176"/>
    </source>
</evidence>
<evidence type="ECO:0000256" key="1">
    <source>
        <dbReference type="ARBA" id="ARBA00004123"/>
    </source>
</evidence>
<dbReference type="SUPFAM" id="SSF54928">
    <property type="entry name" value="RNA-binding domain, RBD"/>
    <property type="match status" value="1"/>
</dbReference>
<dbReference type="CDD" id="cd12685">
    <property type="entry name" value="RRM_RBM20"/>
    <property type="match status" value="1"/>
</dbReference>
<keyword evidence="3" id="KW-0863">Zinc-finger</keyword>
<feature type="region of interest" description="Disordered" evidence="7">
    <location>
        <begin position="651"/>
        <end position="729"/>
    </location>
</feature>
<comment type="subcellular location">
    <subcellularLocation>
        <location evidence="1">Nucleus</location>
    </subcellularLocation>
</comment>
<evidence type="ECO:0000313" key="10">
    <source>
        <dbReference type="EMBL" id="KAJ1140483.1"/>
    </source>
</evidence>
<dbReference type="InterPro" id="IPR034790">
    <property type="entry name" value="RBM20_RRM"/>
</dbReference>
<feature type="compositionally biased region" description="Basic and acidic residues" evidence="7">
    <location>
        <begin position="877"/>
        <end position="889"/>
    </location>
</feature>
<dbReference type="PROSITE" id="PS50171">
    <property type="entry name" value="ZF_MATRIN"/>
    <property type="match status" value="1"/>
</dbReference>
<dbReference type="Gene3D" id="3.30.70.330">
    <property type="match status" value="1"/>
</dbReference>
<feature type="region of interest" description="Disordered" evidence="7">
    <location>
        <begin position="751"/>
        <end position="929"/>
    </location>
</feature>
<feature type="compositionally biased region" description="Polar residues" evidence="7">
    <location>
        <begin position="984"/>
        <end position="995"/>
    </location>
</feature>
<evidence type="ECO:0000313" key="11">
    <source>
        <dbReference type="Proteomes" id="UP001066276"/>
    </source>
</evidence>
<evidence type="ECO:0000256" key="3">
    <source>
        <dbReference type="ARBA" id="ARBA00022771"/>
    </source>
</evidence>
<keyword evidence="2" id="KW-0479">Metal-binding</keyword>
<evidence type="ECO:0000256" key="2">
    <source>
        <dbReference type="ARBA" id="ARBA00022723"/>
    </source>
</evidence>
<dbReference type="SMART" id="SM00360">
    <property type="entry name" value="RRM"/>
    <property type="match status" value="1"/>
</dbReference>
<evidence type="ECO:0000256" key="5">
    <source>
        <dbReference type="ARBA" id="ARBA00023242"/>
    </source>
</evidence>
<dbReference type="InterPro" id="IPR003604">
    <property type="entry name" value="Matrin/U1-like-C_Znf_C2H2"/>
</dbReference>
<sequence>MRRELVSGPPVTFQSLNKASSPRVGLRSVLRGRSLTAHVRIAWYPAGGHDAYGGLGVAKNSAAKFLEANPFAVNTHLGGGTPNPLLPSPASVQLAQLQAQLTLHRLKLAQNAVTSNSAAATVLNQVLSKVAMSQPLFNPLRNAAMISPPHGHTGAHQLGPGLPNARFPSGGIPFPPPSTAMAPIAAASMGQVGSMPNSQSSVTVHSFGNAMPHPPNQQAVVMGLHKPGPMPPAGGFYDYNKPNPPGAPVYIVETDQCDFMNNISHSGSVAGTTAEGHYVMSGQPKLDCQPGFQKDFYLSNSHGQNSVVVSSSGFTSNLSLKAHQHGSQKQHQTSANQWDNTVNFSGKNKPDHIASSVVWPPTSQPYEVRNELYNPEEPTSDTKYSPSPFSQFNNINKQGSSNSQVIQKQDLNQQGSMAQRRHLQPHELNDFHGIPPLHLPHVCTICDKKIFNLKDWELHIKGKMHIQNCMLYSENTGIRCIGNSSEGTLVSSPNNNTLFNPPNNQDYASAIGPVYTSSAPLNPGPAFSSPLPGAKFPQKKPVPSRVVHICNLPEGSCTETDVINLGIPFGKVTNYILMKSTNQAFLEMAYSEAAQAMVQFYKETPAMINDDKLLIRISKRYKELQLKKPGKDVEAIIYDIHTQRERVIYKDSDSRYRTERTRSRSPVSRSLSPPSHNTSFTSCSSSHSPLVTTRADWGNGREPRDQPLYPRREEEREAGPRRDNGDMRRDRTDLWVHERKHYPRLLDREEVDDRMEGSRGYREKHSKHCSPGGLHLSSSHKNRDDEYHRKEPRLKSEKYSKPQPHDALVKAKRREEGRSREGRGSHTEDSSKDSCSDHRSSKTSESSRQKHSGEKIRNKKGEKDRDGKEDSSEDGAAEEKEVEKQEQRIQKGATSHRKLKESEGPEMKTSSNIQEESCESEAEGETWYPANMEELVTVDEVGEEDFIIEPDITEFEEIVPVESKDNSGCLASSPLRICKEETESSCVLSKNTDCNSTSEESTMEMSLSSTKEIESLSSSCFDKVKDKMNVKENDQQKPTEDLEETSKDEAKPHDEQAKLGERCSEENFHPEDQCTSSDDPAEDVSEVPHKSTSEINQMESQEDCSMNTSEDESPEIKDCQENLVPANSGYQEIKSPKYQEMESKQDHSLPSWGQEDVFSELGIPLGVEFVVPRTGFYCKLCGLFYTSEETAKTTHCRSTVHYKNLQKYLSQLAEETLKLSEHDSSVTQEDAGIVPQFEKKKL</sequence>
<dbReference type="EMBL" id="JANPWB010000010">
    <property type="protein sequence ID" value="KAJ1140483.1"/>
    <property type="molecule type" value="Genomic_DNA"/>
</dbReference>
<keyword evidence="11" id="KW-1185">Reference proteome</keyword>
<feature type="compositionally biased region" description="Low complexity" evidence="7">
    <location>
        <begin position="664"/>
        <end position="688"/>
    </location>
</feature>
<feature type="region of interest" description="Disordered" evidence="7">
    <location>
        <begin position="373"/>
        <end position="404"/>
    </location>
</feature>
<dbReference type="GO" id="GO:0008270">
    <property type="term" value="F:zinc ion binding"/>
    <property type="evidence" value="ECO:0007669"/>
    <property type="project" value="UniProtKB-KW"/>
</dbReference>
<dbReference type="SMART" id="SM00451">
    <property type="entry name" value="ZnF_U1"/>
    <property type="match status" value="2"/>
</dbReference>
<feature type="compositionally biased region" description="Polar residues" evidence="7">
    <location>
        <begin position="381"/>
        <end position="404"/>
    </location>
</feature>
<feature type="compositionally biased region" description="Basic and acidic residues" evidence="7">
    <location>
        <begin position="754"/>
        <end position="763"/>
    </location>
</feature>
<dbReference type="GO" id="GO:0005634">
    <property type="term" value="C:nucleus"/>
    <property type="evidence" value="ECO:0007669"/>
    <property type="project" value="UniProtKB-SubCell"/>
</dbReference>
<proteinExistence type="predicted"/>
<feature type="compositionally biased region" description="Basic and acidic residues" evidence="7">
    <location>
        <begin position="1022"/>
        <end position="1072"/>
    </location>
</feature>
<feature type="compositionally biased region" description="Polar residues" evidence="7">
    <location>
        <begin position="329"/>
        <end position="346"/>
    </location>
</feature>
<feature type="domain" description="Matrin-type" evidence="9">
    <location>
        <begin position="1176"/>
        <end position="1207"/>
    </location>
</feature>
<evidence type="ECO:0000259" key="8">
    <source>
        <dbReference type="PROSITE" id="PS50102"/>
    </source>
</evidence>
<evidence type="ECO:0008006" key="12">
    <source>
        <dbReference type="Google" id="ProtNLM"/>
    </source>
</evidence>
<dbReference type="InterPro" id="IPR012677">
    <property type="entry name" value="Nucleotide-bd_a/b_plait_sf"/>
</dbReference>
<dbReference type="Proteomes" id="UP001066276">
    <property type="component" value="Chromosome 6"/>
</dbReference>
<feature type="compositionally biased region" description="Basic and acidic residues" evidence="7">
    <location>
        <begin position="699"/>
        <end position="729"/>
    </location>
</feature>